<dbReference type="InterPro" id="IPR019606">
    <property type="entry name" value="GerMN"/>
</dbReference>
<dbReference type="EMBL" id="JAOQIO010000095">
    <property type="protein sequence ID" value="MCU6795775.1"/>
    <property type="molecule type" value="Genomic_DNA"/>
</dbReference>
<dbReference type="PROSITE" id="PS51257">
    <property type="entry name" value="PROKAR_LIPOPROTEIN"/>
    <property type="match status" value="1"/>
</dbReference>
<organism evidence="3 4">
    <name type="scientific">Paenibacillus baimaensis</name>
    <dbReference type="NCBI Taxonomy" id="2982185"/>
    <lineage>
        <taxon>Bacteria</taxon>
        <taxon>Bacillati</taxon>
        <taxon>Bacillota</taxon>
        <taxon>Bacilli</taxon>
        <taxon>Bacillales</taxon>
        <taxon>Paenibacillaceae</taxon>
        <taxon>Paenibacillus</taxon>
    </lineage>
</organism>
<protein>
    <submittedName>
        <fullName evidence="3">GerMN domain-containing protein</fullName>
    </submittedName>
</protein>
<gene>
    <name evidence="3" type="ORF">OB236_27025</name>
</gene>
<evidence type="ECO:0000313" key="3">
    <source>
        <dbReference type="EMBL" id="MCU6795775.1"/>
    </source>
</evidence>
<feature type="compositionally biased region" description="Low complexity" evidence="1">
    <location>
        <begin position="50"/>
        <end position="63"/>
    </location>
</feature>
<accession>A0ABT2UM98</accession>
<dbReference type="Pfam" id="PF10646">
    <property type="entry name" value="Germane"/>
    <property type="match status" value="1"/>
</dbReference>
<dbReference type="Proteomes" id="UP001652445">
    <property type="component" value="Unassembled WGS sequence"/>
</dbReference>
<evidence type="ECO:0000313" key="4">
    <source>
        <dbReference type="Proteomes" id="UP001652445"/>
    </source>
</evidence>
<name>A0ABT2UM98_9BACL</name>
<dbReference type="RefSeq" id="WP_262686713.1">
    <property type="nucleotide sequence ID" value="NZ_JAOQIO010000095.1"/>
</dbReference>
<evidence type="ECO:0000256" key="1">
    <source>
        <dbReference type="SAM" id="MobiDB-lite"/>
    </source>
</evidence>
<feature type="region of interest" description="Disordered" evidence="1">
    <location>
        <begin position="30"/>
        <end position="67"/>
    </location>
</feature>
<proteinExistence type="predicted"/>
<feature type="domain" description="GerMN" evidence="2">
    <location>
        <begin position="73"/>
        <end position="180"/>
    </location>
</feature>
<comment type="caution">
    <text evidence="3">The sequence shown here is derived from an EMBL/GenBank/DDBJ whole genome shotgun (WGS) entry which is preliminary data.</text>
</comment>
<reference evidence="3 4" key="1">
    <citation type="submission" date="2022-09" db="EMBL/GenBank/DDBJ databases">
        <authorList>
            <person name="Han X.L."/>
            <person name="Wang Q."/>
            <person name="Lu T."/>
        </authorList>
    </citation>
    <scope>NUCLEOTIDE SEQUENCE [LARGE SCALE GENOMIC DNA]</scope>
    <source>
        <strain evidence="3 4">WQ 127069</strain>
    </source>
</reference>
<sequence length="194" mass="20767">MQHRLLRNTIIGIGMLGLLSACGQAKSPAEQPLASPAISKPQVTSSSPISAPSQATPQATPAPDNNKQLKIKAYYGDESGEKLVEQETNISYQQDDEKYMAALKALSMSSDSKNIALFKGFTFHSAAAKSGLLTINVTMAPEARLGSGGEALLLQALKKTVFQFSEINNIEVLVDGKSVESLMGHMDLPHPIKR</sequence>
<evidence type="ECO:0000259" key="2">
    <source>
        <dbReference type="Pfam" id="PF10646"/>
    </source>
</evidence>
<keyword evidence="4" id="KW-1185">Reference proteome</keyword>